<evidence type="ECO:0000256" key="1">
    <source>
        <dbReference type="SAM" id="Coils"/>
    </source>
</evidence>
<comment type="caution">
    <text evidence="2">The sequence shown here is derived from an EMBL/GenBank/DDBJ whole genome shotgun (WGS) entry which is preliminary data.</text>
</comment>
<sequence length="141" mass="16069">MCEKNSARIATLEEEIQELRKTVESLAFRRDEKKAAEVPLANNDDVVAGDVAPMEKTRMEVAEQNQAEELSNEPLSSNAQNFFPHRYHNTMHNNHRHSPYEIGHCCHFCDHVGYSDSCRSVLNLFISKSAQRGEIARAKQL</sequence>
<keyword evidence="3" id="KW-1185">Reference proteome</keyword>
<evidence type="ECO:0000313" key="3">
    <source>
        <dbReference type="Proteomes" id="UP000024635"/>
    </source>
</evidence>
<dbReference type="Proteomes" id="UP000024635">
    <property type="component" value="Unassembled WGS sequence"/>
</dbReference>
<dbReference type="AlphaFoldDB" id="A0A016UZ37"/>
<protein>
    <submittedName>
        <fullName evidence="2">Uncharacterized protein</fullName>
    </submittedName>
</protein>
<name>A0A016UZ37_9BILA</name>
<keyword evidence="1" id="KW-0175">Coiled coil</keyword>
<dbReference type="EMBL" id="JARK01001357">
    <property type="protein sequence ID" value="EYC20674.1"/>
    <property type="molecule type" value="Genomic_DNA"/>
</dbReference>
<reference evidence="3" key="1">
    <citation type="journal article" date="2015" name="Nat. Genet.">
        <title>The genome and transcriptome of the zoonotic hookworm Ancylostoma ceylanicum identify infection-specific gene families.</title>
        <authorList>
            <person name="Schwarz E.M."/>
            <person name="Hu Y."/>
            <person name="Antoshechkin I."/>
            <person name="Miller M.M."/>
            <person name="Sternberg P.W."/>
            <person name="Aroian R.V."/>
        </authorList>
    </citation>
    <scope>NUCLEOTIDE SEQUENCE</scope>
    <source>
        <strain evidence="3">HY135</strain>
    </source>
</reference>
<proteinExistence type="predicted"/>
<feature type="coiled-coil region" evidence="1">
    <location>
        <begin position="2"/>
        <end position="29"/>
    </location>
</feature>
<accession>A0A016UZ37</accession>
<gene>
    <name evidence="2" type="primary">Acey_s0021.g360</name>
    <name evidence="2" type="ORF">Y032_0021g360</name>
</gene>
<organism evidence="2 3">
    <name type="scientific">Ancylostoma ceylanicum</name>
    <dbReference type="NCBI Taxonomy" id="53326"/>
    <lineage>
        <taxon>Eukaryota</taxon>
        <taxon>Metazoa</taxon>
        <taxon>Ecdysozoa</taxon>
        <taxon>Nematoda</taxon>
        <taxon>Chromadorea</taxon>
        <taxon>Rhabditida</taxon>
        <taxon>Rhabditina</taxon>
        <taxon>Rhabditomorpha</taxon>
        <taxon>Strongyloidea</taxon>
        <taxon>Ancylostomatidae</taxon>
        <taxon>Ancylostomatinae</taxon>
        <taxon>Ancylostoma</taxon>
    </lineage>
</organism>
<evidence type="ECO:0000313" key="2">
    <source>
        <dbReference type="EMBL" id="EYC20674.1"/>
    </source>
</evidence>